<organism evidence="2 3">
    <name type="scientific">Hymenoscyphus fraxineus</name>
    <dbReference type="NCBI Taxonomy" id="746836"/>
    <lineage>
        <taxon>Eukaryota</taxon>
        <taxon>Fungi</taxon>
        <taxon>Dikarya</taxon>
        <taxon>Ascomycota</taxon>
        <taxon>Pezizomycotina</taxon>
        <taxon>Leotiomycetes</taxon>
        <taxon>Helotiales</taxon>
        <taxon>Helotiaceae</taxon>
        <taxon>Hymenoscyphus</taxon>
    </lineage>
</organism>
<reference evidence="2" key="1">
    <citation type="submission" date="2021-07" db="EMBL/GenBank/DDBJ databases">
        <authorList>
            <person name="Durling M."/>
        </authorList>
    </citation>
    <scope>NUCLEOTIDE SEQUENCE</scope>
</reference>
<dbReference type="OrthoDB" id="3529119at2759"/>
<comment type="caution">
    <text evidence="2">The sequence shown here is derived from an EMBL/GenBank/DDBJ whole genome shotgun (WGS) entry which is preliminary data.</text>
</comment>
<proteinExistence type="predicted"/>
<feature type="region of interest" description="Disordered" evidence="1">
    <location>
        <begin position="69"/>
        <end position="103"/>
    </location>
</feature>
<dbReference type="Proteomes" id="UP000696280">
    <property type="component" value="Unassembled WGS sequence"/>
</dbReference>
<keyword evidence="3" id="KW-1185">Reference proteome</keyword>
<dbReference type="AlphaFoldDB" id="A0A9N9KRK7"/>
<gene>
    <name evidence="2" type="ORF">HYFRA_00007553</name>
</gene>
<sequence length="266" mass="30365">MNTMDIRNVELSIEDILSIHRHWISKLYLDDHKSEMEIVDMLYERRLPVTVSQVRNCLSEWTLISSPPTLRRGSSSNSSTIDSEDDWEALRVPSPTSSTTSYYSTTPKNIDLYSKRPLPSLPKAASISGTKSKLQRLPKLRHARSNIQTSTNTSIPTRFANRVPALNLNTMITQQSHTPSYEAESTFSPMSPIECGLSPIEIFTSDMAQRHEMIAVGLRRIEYPGKEKEGDDFEWMKQFHEYKIGSGPREVKIHQGEDLDYEADEE</sequence>
<protein>
    <recommendedName>
        <fullName evidence="4">Clr5 domain-containing protein</fullName>
    </recommendedName>
</protein>
<feature type="compositionally biased region" description="Low complexity" evidence="1">
    <location>
        <begin position="93"/>
        <end position="103"/>
    </location>
</feature>
<accession>A0A9N9KRK7</accession>
<evidence type="ECO:0008006" key="4">
    <source>
        <dbReference type="Google" id="ProtNLM"/>
    </source>
</evidence>
<name>A0A9N9KRK7_9HELO</name>
<dbReference type="EMBL" id="CAJVRL010000048">
    <property type="protein sequence ID" value="CAG8952840.1"/>
    <property type="molecule type" value="Genomic_DNA"/>
</dbReference>
<evidence type="ECO:0000313" key="2">
    <source>
        <dbReference type="EMBL" id="CAG8952840.1"/>
    </source>
</evidence>
<evidence type="ECO:0000313" key="3">
    <source>
        <dbReference type="Proteomes" id="UP000696280"/>
    </source>
</evidence>
<evidence type="ECO:0000256" key="1">
    <source>
        <dbReference type="SAM" id="MobiDB-lite"/>
    </source>
</evidence>